<evidence type="ECO:0000313" key="2">
    <source>
        <dbReference type="Proteomes" id="UP000187203"/>
    </source>
</evidence>
<dbReference type="Proteomes" id="UP000187203">
    <property type="component" value="Unassembled WGS sequence"/>
</dbReference>
<proteinExistence type="predicted"/>
<dbReference type="AlphaFoldDB" id="A0A1R3KN16"/>
<sequence length="72" mass="8325">MNVPWDNDELRTELWHENPIKPALLRLSHLFLSFRGVETDEEELGGVEEEVIGRNVQFGFKFFEKIPVTPGA</sequence>
<reference evidence="2" key="1">
    <citation type="submission" date="2013-09" db="EMBL/GenBank/DDBJ databases">
        <title>Corchorus olitorius genome sequencing.</title>
        <authorList>
            <person name="Alam M."/>
            <person name="Haque M.S."/>
            <person name="Islam M.S."/>
            <person name="Emdad E.M."/>
            <person name="Islam M.M."/>
            <person name="Ahmed B."/>
            <person name="Halim A."/>
            <person name="Hossen Q.M.M."/>
            <person name="Hossain M.Z."/>
            <person name="Ahmed R."/>
            <person name="Khan M.M."/>
            <person name="Islam R."/>
            <person name="Rashid M.M."/>
            <person name="Khan S.A."/>
            <person name="Rahman M.S."/>
            <person name="Alam M."/>
            <person name="Yahiya A.S."/>
            <person name="Khan M.S."/>
            <person name="Azam M.S."/>
            <person name="Haque T."/>
            <person name="Lashkar M.Z.H."/>
            <person name="Akhand A.I."/>
            <person name="Morshed G."/>
            <person name="Roy S."/>
            <person name="Uddin K.S."/>
            <person name="Rabeya T."/>
            <person name="Hossain A.S."/>
            <person name="Chowdhury A."/>
            <person name="Snigdha A.R."/>
            <person name="Mortoza M.S."/>
            <person name="Matin S.A."/>
            <person name="Hoque S.M.E."/>
            <person name="Islam M.K."/>
            <person name="Roy D.K."/>
            <person name="Haider R."/>
            <person name="Moosa M.M."/>
            <person name="Elias S.M."/>
            <person name="Hasan A.M."/>
            <person name="Jahan S."/>
            <person name="Shafiuddin M."/>
            <person name="Mahmood N."/>
            <person name="Shommy N.S."/>
        </authorList>
    </citation>
    <scope>NUCLEOTIDE SEQUENCE [LARGE SCALE GENOMIC DNA]</scope>
    <source>
        <strain evidence="2">cv. O-4</strain>
    </source>
</reference>
<organism evidence="1 2">
    <name type="scientific">Corchorus olitorius</name>
    <dbReference type="NCBI Taxonomy" id="93759"/>
    <lineage>
        <taxon>Eukaryota</taxon>
        <taxon>Viridiplantae</taxon>
        <taxon>Streptophyta</taxon>
        <taxon>Embryophyta</taxon>
        <taxon>Tracheophyta</taxon>
        <taxon>Spermatophyta</taxon>
        <taxon>Magnoliopsida</taxon>
        <taxon>eudicotyledons</taxon>
        <taxon>Gunneridae</taxon>
        <taxon>Pentapetalae</taxon>
        <taxon>rosids</taxon>
        <taxon>malvids</taxon>
        <taxon>Malvales</taxon>
        <taxon>Malvaceae</taxon>
        <taxon>Grewioideae</taxon>
        <taxon>Apeibeae</taxon>
        <taxon>Corchorus</taxon>
    </lineage>
</organism>
<evidence type="ECO:0000313" key="1">
    <source>
        <dbReference type="EMBL" id="OMP08470.1"/>
    </source>
</evidence>
<gene>
    <name evidence="1" type="ORF">COLO4_06440</name>
</gene>
<keyword evidence="2" id="KW-1185">Reference proteome</keyword>
<name>A0A1R3KN16_9ROSI</name>
<accession>A0A1R3KN16</accession>
<protein>
    <submittedName>
        <fullName evidence="1">Uncharacterized protein</fullName>
    </submittedName>
</protein>
<dbReference type="EMBL" id="AWUE01012705">
    <property type="protein sequence ID" value="OMP08470.1"/>
    <property type="molecule type" value="Genomic_DNA"/>
</dbReference>
<comment type="caution">
    <text evidence="1">The sequence shown here is derived from an EMBL/GenBank/DDBJ whole genome shotgun (WGS) entry which is preliminary data.</text>
</comment>